<dbReference type="PROSITE" id="PS50097">
    <property type="entry name" value="BTB"/>
    <property type="match status" value="1"/>
</dbReference>
<dbReference type="InterPro" id="IPR051625">
    <property type="entry name" value="Signaling_Regulatory_Domain"/>
</dbReference>
<dbReference type="Gene3D" id="2.130.10.30">
    <property type="entry name" value="Regulator of chromosome condensation 1/beta-lactamase-inhibitor protein II"/>
    <property type="match status" value="2"/>
</dbReference>
<dbReference type="Pfam" id="PF00651">
    <property type="entry name" value="BTB"/>
    <property type="match status" value="1"/>
</dbReference>
<sequence>MSADLCSWPIVSSLEPEFVKQIYMVMVYKLNGDYSNALILTKDKMVYVLQENSDFCAEDEFSTIYSPKKIETLCTKKIKSFAYGDGCNLLALTEGGESLHLFCKLVLTVLFILCLEIAVDKALIVTKDKMVYVLGTNRDGCLETGDTLPTLNPKKVEALCMKDIKKLRAEKNYPKRLNLSLLIFLSFVYAWGLHHVQEFDEHIDVENESVDTPMRLDSLRGKKVVYIACGATFTIVVMDNGNVYSWGINRYGQLDVGDERDRLMPCQLNSLKGIVIVKVACGYAHTLALTDEGNLYTWGLNEDGQLGIGNTTNSSKPVMVKHQMGRVFDIAADYCKHISIAVNKEGRVYITTRLHLYTVPHVMHEPLILNANEESEILKDLKIAFDNPLTSDFTIQVESKCIHVHKAILKIRSSYFRMMFQHVWSKNNQSVIQHDQYSYKVYKAFLNYLYTDVIDLPWEQTVELFILADAYCEDSLKKRCTKILKHKITVSNVTYLYSIATKYNNKELEEVCTKFAFFYLTSLEQIKNDDKEYQNVIKDLILKAREKGGFKMYTPLPLKNKTPLRE</sequence>
<evidence type="ECO:0000256" key="1">
    <source>
        <dbReference type="ARBA" id="ARBA00022737"/>
    </source>
</evidence>
<accession>A0A195CUM9</accession>
<dbReference type="Gene3D" id="3.30.710.10">
    <property type="entry name" value="Potassium Channel Kv1.1, Chain A"/>
    <property type="match status" value="1"/>
</dbReference>
<evidence type="ECO:0000256" key="2">
    <source>
        <dbReference type="PROSITE-ProRule" id="PRU00235"/>
    </source>
</evidence>
<dbReference type="PROSITE" id="PS50012">
    <property type="entry name" value="RCC1_3"/>
    <property type="match status" value="3"/>
</dbReference>
<dbReference type="CDD" id="cd18498">
    <property type="entry name" value="BACK_RCBTB1_2"/>
    <property type="match status" value="1"/>
</dbReference>
<keyword evidence="1" id="KW-0677">Repeat</keyword>
<organism evidence="4 5">
    <name type="scientific">Cyphomyrmex costatus</name>
    <dbReference type="NCBI Taxonomy" id="456900"/>
    <lineage>
        <taxon>Eukaryota</taxon>
        <taxon>Metazoa</taxon>
        <taxon>Ecdysozoa</taxon>
        <taxon>Arthropoda</taxon>
        <taxon>Hexapoda</taxon>
        <taxon>Insecta</taxon>
        <taxon>Pterygota</taxon>
        <taxon>Neoptera</taxon>
        <taxon>Endopterygota</taxon>
        <taxon>Hymenoptera</taxon>
        <taxon>Apocrita</taxon>
        <taxon>Aculeata</taxon>
        <taxon>Formicoidea</taxon>
        <taxon>Formicidae</taxon>
        <taxon>Myrmicinae</taxon>
        <taxon>Cyphomyrmex</taxon>
    </lineage>
</organism>
<dbReference type="SUPFAM" id="SSF54695">
    <property type="entry name" value="POZ domain"/>
    <property type="match status" value="1"/>
</dbReference>
<proteinExistence type="predicted"/>
<keyword evidence="5" id="KW-1185">Reference proteome</keyword>
<reference evidence="4 5" key="1">
    <citation type="submission" date="2016-03" db="EMBL/GenBank/DDBJ databases">
        <title>Cyphomyrmex costatus WGS genome.</title>
        <authorList>
            <person name="Nygaard S."/>
            <person name="Hu H."/>
            <person name="Boomsma J."/>
            <person name="Zhang G."/>
        </authorList>
    </citation>
    <scope>NUCLEOTIDE SEQUENCE [LARGE SCALE GENOMIC DNA]</scope>
    <source>
        <strain evidence="4">MS0001</strain>
        <tissue evidence="4">Whole body</tissue>
    </source>
</reference>
<evidence type="ECO:0000313" key="5">
    <source>
        <dbReference type="Proteomes" id="UP000078542"/>
    </source>
</evidence>
<dbReference type="Proteomes" id="UP000078542">
    <property type="component" value="Unassembled WGS sequence"/>
</dbReference>
<name>A0A195CUM9_9HYME</name>
<dbReference type="InterPro" id="IPR000408">
    <property type="entry name" value="Reg_chr_condens"/>
</dbReference>
<dbReference type="AlphaFoldDB" id="A0A195CUM9"/>
<gene>
    <name evidence="4" type="ORF">ALC62_05358</name>
</gene>
<dbReference type="CDD" id="cd18298">
    <property type="entry name" value="BTB_POZ_RCBTB1_2"/>
    <property type="match status" value="1"/>
</dbReference>
<feature type="domain" description="BTB" evidence="3">
    <location>
        <begin position="391"/>
        <end position="458"/>
    </location>
</feature>
<evidence type="ECO:0000259" key="3">
    <source>
        <dbReference type="PROSITE" id="PS50097"/>
    </source>
</evidence>
<protein>
    <submittedName>
        <fullName evidence="4">RCC1 and BTB domain-containing protein 1</fullName>
    </submittedName>
</protein>
<dbReference type="SMART" id="SM00225">
    <property type="entry name" value="BTB"/>
    <property type="match status" value="1"/>
</dbReference>
<dbReference type="EMBL" id="KQ977304">
    <property type="protein sequence ID" value="KYN03844.1"/>
    <property type="molecule type" value="Genomic_DNA"/>
</dbReference>
<dbReference type="Pfam" id="PF00415">
    <property type="entry name" value="RCC1"/>
    <property type="match status" value="3"/>
</dbReference>
<feature type="repeat" description="RCC1" evidence="2">
    <location>
        <begin position="186"/>
        <end position="240"/>
    </location>
</feature>
<dbReference type="PANTHER" id="PTHR22872">
    <property type="entry name" value="BTK-BINDING PROTEIN-RELATED"/>
    <property type="match status" value="1"/>
</dbReference>
<dbReference type="InterPro" id="IPR009091">
    <property type="entry name" value="RCC1/BLIP-II"/>
</dbReference>
<dbReference type="InterPro" id="IPR011333">
    <property type="entry name" value="SKP1/BTB/POZ_sf"/>
</dbReference>
<feature type="repeat" description="RCC1" evidence="2">
    <location>
        <begin position="293"/>
        <end position="343"/>
    </location>
</feature>
<feature type="repeat" description="RCC1" evidence="2">
    <location>
        <begin position="241"/>
        <end position="292"/>
    </location>
</feature>
<evidence type="ECO:0000313" key="4">
    <source>
        <dbReference type="EMBL" id="KYN03844.1"/>
    </source>
</evidence>
<dbReference type="STRING" id="456900.A0A195CUM9"/>
<dbReference type="PRINTS" id="PR00633">
    <property type="entry name" value="RCCNDNSATION"/>
</dbReference>
<dbReference type="SUPFAM" id="SSF50985">
    <property type="entry name" value="RCC1/BLIP-II"/>
    <property type="match status" value="2"/>
</dbReference>
<dbReference type="InterPro" id="IPR000210">
    <property type="entry name" value="BTB/POZ_dom"/>
</dbReference>